<keyword evidence="1" id="KW-0732">Signal</keyword>
<evidence type="ECO:0008006" key="4">
    <source>
        <dbReference type="Google" id="ProtNLM"/>
    </source>
</evidence>
<dbReference type="EMBL" id="FUYQ01000017">
    <property type="protein sequence ID" value="SKB68042.1"/>
    <property type="molecule type" value="Genomic_DNA"/>
</dbReference>
<organism evidence="2 3">
    <name type="scientific">Parabacteroides chartae</name>
    <dbReference type="NCBI Taxonomy" id="1037355"/>
    <lineage>
        <taxon>Bacteria</taxon>
        <taxon>Pseudomonadati</taxon>
        <taxon>Bacteroidota</taxon>
        <taxon>Bacteroidia</taxon>
        <taxon>Bacteroidales</taxon>
        <taxon>Tannerellaceae</taxon>
        <taxon>Parabacteroides</taxon>
    </lineage>
</organism>
<accession>A0A1T5D8G3</accession>
<dbReference type="Proteomes" id="UP000190852">
    <property type="component" value="Unassembled WGS sequence"/>
</dbReference>
<dbReference type="AlphaFoldDB" id="A0A1T5D8G3"/>
<feature type="signal peptide" evidence="1">
    <location>
        <begin position="1"/>
        <end position="20"/>
    </location>
</feature>
<evidence type="ECO:0000313" key="3">
    <source>
        <dbReference type="Proteomes" id="UP000190852"/>
    </source>
</evidence>
<name>A0A1T5D8G3_9BACT</name>
<keyword evidence="3" id="KW-1185">Reference proteome</keyword>
<proteinExistence type="predicted"/>
<reference evidence="3" key="1">
    <citation type="submission" date="2017-02" db="EMBL/GenBank/DDBJ databases">
        <authorList>
            <person name="Varghese N."/>
            <person name="Submissions S."/>
        </authorList>
    </citation>
    <scope>NUCLEOTIDE SEQUENCE [LARGE SCALE GENOMIC DNA]</scope>
    <source>
        <strain evidence="3">DSM 24967</strain>
    </source>
</reference>
<protein>
    <recommendedName>
        <fullName evidence="4">TolB-like 6-blade propeller-like</fullName>
    </recommendedName>
</protein>
<sequence length="318" mass="37529">MKRYLIFILFCLINTACVYSQLNKKSHIESGIFVCRANQYVIYMENEQLDSEMPTYAIKAINLKSNERIVLDRQISNKCVSMSDTAILYIKGYDLMLWDFELKRKTVYYKANKEMNIIGVSYNRNTSSLLLIQINFKTNELFIKILNSRKQIVFCQKVKFNEMEMEGVTPILNTSNNFFVFSVQDKLYTIDSKNLELKLVSSKCDSYALNNGKVIYYRFVTDEKTEGYSIDLSTRECKKMDNSLNERIYNCEKSFLFTANIDNSFIPTYTICNIPYLWVNNKWEITSEAFVYRDNKLIVKMPFEGGIIKDDHFQWEFR</sequence>
<evidence type="ECO:0000256" key="1">
    <source>
        <dbReference type="SAM" id="SignalP"/>
    </source>
</evidence>
<feature type="chain" id="PRO_5012256395" description="TolB-like 6-blade propeller-like" evidence="1">
    <location>
        <begin position="21"/>
        <end position="318"/>
    </location>
</feature>
<gene>
    <name evidence="2" type="ORF">SAMN05660349_02309</name>
</gene>
<evidence type="ECO:0000313" key="2">
    <source>
        <dbReference type="EMBL" id="SKB68042.1"/>
    </source>
</evidence>